<evidence type="ECO:0000256" key="3">
    <source>
        <dbReference type="ARBA" id="ARBA00023211"/>
    </source>
</evidence>
<dbReference type="GO" id="GO:0016798">
    <property type="term" value="F:hydrolase activity, acting on glycosyl bonds"/>
    <property type="evidence" value="ECO:0007669"/>
    <property type="project" value="UniProtKB-KW"/>
</dbReference>
<comment type="similarity">
    <text evidence="6">Belongs to the pseudouridine-5'-phosphate glycosidase family.</text>
</comment>
<feature type="active site" description="Nucleophile" evidence="6">
    <location>
        <position position="160"/>
    </location>
</feature>
<evidence type="ECO:0000313" key="7">
    <source>
        <dbReference type="EMBL" id="XBH04975.1"/>
    </source>
</evidence>
<protein>
    <recommendedName>
        <fullName evidence="6">Pseudouridine-5'-phosphate glycosidase</fullName>
        <shortName evidence="6">PsiMP glycosidase</shortName>
        <ecNumber evidence="6">4.2.1.70</ecNumber>
    </recommendedName>
</protein>
<name>A0AAU7CI90_9BACT</name>
<sequence length="310" mass="32286">MTDTHEITTEVQEALAEGRAVVALESTLVAQGLPWPENLETARGAEAAVRSAGAIPATIAVIAGRIRIGLSAPELEHLARAGTFLKAGRRDLSLAVARRLDAATTVSATLWIARGQGIGVMATGGLGGVHREAATTFDISNDLDELARADGALVVCSGIKSILDMPATLDALETRGVPVVGYQTSELPAFLTRSSGLALEARVESADDAAALVRAHRDLRIPGALILTQPVPEADALDPSAMDAALESALAEARHQRISGKEVTPFLLGRIRQATEGRGLRANKALILANARLAGEVAAALALNTDFNHE</sequence>
<evidence type="ECO:0000256" key="4">
    <source>
        <dbReference type="ARBA" id="ARBA00023239"/>
    </source>
</evidence>
<keyword evidence="4 6" id="KW-0456">Lyase</keyword>
<dbReference type="InterPro" id="IPR022830">
    <property type="entry name" value="Indigdn_synthA-like"/>
</dbReference>
<dbReference type="GO" id="GO:0046113">
    <property type="term" value="P:nucleobase catabolic process"/>
    <property type="evidence" value="ECO:0007669"/>
    <property type="project" value="UniProtKB-UniRule"/>
</dbReference>
<dbReference type="SUPFAM" id="SSF110581">
    <property type="entry name" value="Indigoidine synthase A-like"/>
    <property type="match status" value="1"/>
</dbReference>
<feature type="binding site" evidence="6">
    <location>
        <position position="138"/>
    </location>
    <ligand>
        <name>Mn(2+)</name>
        <dbReference type="ChEBI" id="CHEBI:29035"/>
    </ligand>
</feature>
<dbReference type="RefSeq" id="WP_406697782.1">
    <property type="nucleotide sequence ID" value="NZ_CP155447.1"/>
</dbReference>
<comment type="cofactor">
    <cofactor evidence="6">
        <name>Mn(2+)</name>
        <dbReference type="ChEBI" id="CHEBI:29035"/>
    </cofactor>
    <text evidence="6">Binds 1 Mn(2+) ion per subunit.</text>
</comment>
<feature type="binding site" evidence="6">
    <location>
        <position position="106"/>
    </location>
    <ligand>
        <name>substrate</name>
    </ligand>
</feature>
<evidence type="ECO:0000256" key="6">
    <source>
        <dbReference type="HAMAP-Rule" id="MF_01876"/>
    </source>
</evidence>
<dbReference type="Pfam" id="PF04227">
    <property type="entry name" value="Indigoidine_A"/>
    <property type="match status" value="1"/>
</dbReference>
<feature type="active site" description="Proton donor" evidence="6">
    <location>
        <position position="25"/>
    </location>
</feature>
<keyword evidence="2 6" id="KW-0378">Hydrolase</keyword>
<comment type="function">
    <text evidence="6">Catalyzes the reversible cleavage of pseudouridine 5'-phosphate (PsiMP) to ribose 5-phosphate and uracil. Functions biologically in the cleavage direction, as part of a pseudouridine degradation pathway.</text>
</comment>
<dbReference type="InterPro" id="IPR007342">
    <property type="entry name" value="PsuG"/>
</dbReference>
<dbReference type="Gene3D" id="3.40.1790.10">
    <property type="entry name" value="Indigoidine synthase domain"/>
    <property type="match status" value="1"/>
</dbReference>
<keyword evidence="3 6" id="KW-0464">Manganese</keyword>
<evidence type="ECO:0000256" key="2">
    <source>
        <dbReference type="ARBA" id="ARBA00022801"/>
    </source>
</evidence>
<evidence type="ECO:0000256" key="5">
    <source>
        <dbReference type="ARBA" id="ARBA00023295"/>
    </source>
</evidence>
<comment type="catalytic activity">
    <reaction evidence="6">
        <text>D-ribose 5-phosphate + uracil = psi-UMP + H2O</text>
        <dbReference type="Rhea" id="RHEA:18337"/>
        <dbReference type="ChEBI" id="CHEBI:15377"/>
        <dbReference type="ChEBI" id="CHEBI:17568"/>
        <dbReference type="ChEBI" id="CHEBI:58380"/>
        <dbReference type="ChEBI" id="CHEBI:78346"/>
        <dbReference type="EC" id="4.2.1.70"/>
    </reaction>
</comment>
<keyword evidence="1 6" id="KW-0479">Metal-binding</keyword>
<gene>
    <name evidence="6" type="primary">psuG</name>
    <name evidence="7" type="ORF">V5E97_02845</name>
</gene>
<feature type="binding site" evidence="6">
    <location>
        <begin position="140"/>
        <end position="142"/>
    </location>
    <ligand>
        <name>substrate</name>
    </ligand>
</feature>
<dbReference type="PANTHER" id="PTHR42909:SF1">
    <property type="entry name" value="CARBOHYDRATE KINASE PFKB DOMAIN-CONTAINING PROTEIN"/>
    <property type="match status" value="1"/>
</dbReference>
<proteinExistence type="inferred from homology"/>
<dbReference type="GO" id="GO:0005737">
    <property type="term" value="C:cytoplasm"/>
    <property type="evidence" value="ECO:0007669"/>
    <property type="project" value="TreeGrafter"/>
</dbReference>
<dbReference type="GO" id="GO:0046872">
    <property type="term" value="F:metal ion binding"/>
    <property type="evidence" value="ECO:0007669"/>
    <property type="project" value="UniProtKB-KW"/>
</dbReference>
<dbReference type="PANTHER" id="PTHR42909">
    <property type="entry name" value="ZGC:136858"/>
    <property type="match status" value="1"/>
</dbReference>
<dbReference type="AlphaFoldDB" id="A0AAU7CI90"/>
<accession>A0AAU7CI90</accession>
<comment type="subunit">
    <text evidence="6">Homotrimer.</text>
</comment>
<dbReference type="GO" id="GO:0004730">
    <property type="term" value="F:pseudouridylate synthase activity"/>
    <property type="evidence" value="ECO:0007669"/>
    <property type="project" value="UniProtKB-UniRule"/>
</dbReference>
<dbReference type="HAMAP" id="MF_01876">
    <property type="entry name" value="PsiMP_glycosidase"/>
    <property type="match status" value="1"/>
</dbReference>
<dbReference type="EMBL" id="CP155447">
    <property type="protein sequence ID" value="XBH04975.1"/>
    <property type="molecule type" value="Genomic_DNA"/>
</dbReference>
<dbReference type="EC" id="4.2.1.70" evidence="6"/>
<organism evidence="7">
    <name type="scientific">Singulisphaera sp. Ch08</name>
    <dbReference type="NCBI Taxonomy" id="3120278"/>
    <lineage>
        <taxon>Bacteria</taxon>
        <taxon>Pseudomonadati</taxon>
        <taxon>Planctomycetota</taxon>
        <taxon>Planctomycetia</taxon>
        <taxon>Isosphaerales</taxon>
        <taxon>Isosphaeraceae</taxon>
        <taxon>Singulisphaera</taxon>
    </lineage>
</organism>
<keyword evidence="5 6" id="KW-0326">Glycosidase</keyword>
<evidence type="ECO:0000256" key="1">
    <source>
        <dbReference type="ARBA" id="ARBA00022723"/>
    </source>
</evidence>
<reference evidence="7" key="1">
    <citation type="submission" date="2024-05" db="EMBL/GenBank/DDBJ databases">
        <title>Planctomycetes of the genus Singulisphaera possess chitinolytic capabilities.</title>
        <authorList>
            <person name="Ivanova A."/>
        </authorList>
    </citation>
    <scope>NUCLEOTIDE SEQUENCE</scope>
    <source>
        <strain evidence="7">Ch08T</strain>
    </source>
</reference>
<feature type="binding site" evidence="6">
    <location>
        <position position="86"/>
    </location>
    <ligand>
        <name>substrate</name>
    </ligand>
</feature>